<accession>A0A8B7B411</accession>
<feature type="transmembrane region" description="Helical" evidence="1">
    <location>
        <begin position="83"/>
        <end position="102"/>
    </location>
</feature>
<dbReference type="CTD" id="90871"/>
<keyword evidence="1" id="KW-0812">Transmembrane</keyword>
<reference evidence="4" key="1">
    <citation type="submission" date="2025-08" db="UniProtKB">
        <authorList>
            <consortium name="RefSeq"/>
        </authorList>
    </citation>
    <scope>IDENTIFICATION</scope>
</reference>
<dbReference type="GeneID" id="103210327"/>
<dbReference type="RefSeq" id="XP_007954437.1">
    <property type="nucleotide sequence ID" value="XM_007956246.1"/>
</dbReference>
<dbReference type="AlphaFoldDB" id="A0A8B7B411"/>
<proteinExistence type="predicted"/>
<organism evidence="3 4">
    <name type="scientific">Orycteropus afer afer</name>
    <dbReference type="NCBI Taxonomy" id="1230840"/>
    <lineage>
        <taxon>Eukaryota</taxon>
        <taxon>Metazoa</taxon>
        <taxon>Chordata</taxon>
        <taxon>Craniata</taxon>
        <taxon>Vertebrata</taxon>
        <taxon>Euteleostomi</taxon>
        <taxon>Mammalia</taxon>
        <taxon>Eutheria</taxon>
        <taxon>Afrotheria</taxon>
        <taxon>Tubulidentata</taxon>
        <taxon>Orycteropodidae</taxon>
        <taxon>Orycteropus</taxon>
    </lineage>
</organism>
<dbReference type="InterPro" id="IPR028036">
    <property type="entry name" value="DMAC1-like_dom"/>
</dbReference>
<dbReference type="PANTHER" id="PTHR36469:SF1">
    <property type="entry name" value="DISTAL MEMBRANE-ARM ASSEMBLY COMPLEX PROTEIN 1"/>
    <property type="match status" value="1"/>
</dbReference>
<evidence type="ECO:0000313" key="4">
    <source>
        <dbReference type="RefSeq" id="XP_007954437.1"/>
    </source>
</evidence>
<dbReference type="InterPro" id="IPR053117">
    <property type="entry name" value="DMAC_Protein"/>
</dbReference>
<protein>
    <submittedName>
        <fullName evidence="4">Distal membrane-arm assembly complex protein 1</fullName>
    </submittedName>
</protein>
<evidence type="ECO:0000313" key="3">
    <source>
        <dbReference type="Proteomes" id="UP000694850"/>
    </source>
</evidence>
<name>A0A8B7B411_ORYAF</name>
<keyword evidence="1" id="KW-1133">Transmembrane helix</keyword>
<dbReference type="Pfam" id="PF15055">
    <property type="entry name" value="DMAC1_Dmo2"/>
    <property type="match status" value="1"/>
</dbReference>
<sequence length="112" mass="11615">MGSFTSQPVDLGKVAAPAESTAPAIPASLSSAGVSTSPAQGPQLNNCWSCRLLSASGLIGAGGYVYWKAQKPLKQGYGSTPGTIMQMVVGLSFAVWGLIILIDPKRKTYRAD</sequence>
<feature type="domain" description="Distal membrane-arm assembly complex protein 1-like" evidence="2">
    <location>
        <begin position="46"/>
        <end position="92"/>
    </location>
</feature>
<keyword evidence="3" id="KW-1185">Reference proteome</keyword>
<dbReference type="OrthoDB" id="6340866at2759"/>
<keyword evidence="1" id="KW-0472">Membrane</keyword>
<gene>
    <name evidence="4" type="primary">DMAC1</name>
</gene>
<evidence type="ECO:0000259" key="2">
    <source>
        <dbReference type="Pfam" id="PF15055"/>
    </source>
</evidence>
<dbReference type="PANTHER" id="PTHR36469">
    <property type="entry name" value="DISTAL MEMBRANE-ARM ASSEMBLY COMPLEX PROTEIN 1"/>
    <property type="match status" value="1"/>
</dbReference>
<dbReference type="Proteomes" id="UP000694850">
    <property type="component" value="Unplaced"/>
</dbReference>
<evidence type="ECO:0000256" key="1">
    <source>
        <dbReference type="SAM" id="Phobius"/>
    </source>
</evidence>